<reference evidence="12" key="1">
    <citation type="submission" date="2016-04" db="EMBL/GenBank/DDBJ databases">
        <authorList>
            <person name="Tabuchi Yagui T.R."/>
        </authorList>
    </citation>
    <scope>NUCLEOTIDE SEQUENCE [LARGE SCALE GENOMIC DNA]</scope>
    <source>
        <strain evidence="12">NIES-26</strain>
    </source>
</reference>
<dbReference type="GO" id="GO:0005524">
    <property type="term" value="F:ATP binding"/>
    <property type="evidence" value="ECO:0007669"/>
    <property type="project" value="UniProtKB-KW"/>
</dbReference>
<dbReference type="Gene3D" id="3.40.50.300">
    <property type="entry name" value="P-loop containing nucleotide triphosphate hydrolases"/>
    <property type="match status" value="2"/>
</dbReference>
<keyword evidence="10" id="KW-0175">Coiled coil</keyword>
<evidence type="ECO:0000313" key="13">
    <source>
        <dbReference type="Proteomes" id="UP000252107"/>
    </source>
</evidence>
<name>A0A367QE67_9NOSO</name>
<sequence>MLLCLRIENFALIDQLELEFGAGLNVLTGETGAGKSIILDAIDAVLGGKVSSRVIRTGTSRALVEGTFTYSPPLAAWLSEQEIDLIDENSVVISREITATASNIRSRSRVNGVLVNRQIMGELRDRLVEITAQGQTVQVGQSAQVREWLDLYGGDSPMQQRQKVATAFSAYQSAHLTLEKRRTSERERLQQLDLLTYQVQELGTANLDDPQELEQLAQERERLNHVVDLQQMSYKVYQALYQNDDETPAAADLLADSEATLNDMVEYDAQLRSLLDLVRDAQTAVVEVGRQINAYGDSLEADPQRLEEVEERIQELKQICRKYGPTLTEAIAYYQRIQAELAALNDSEQSIENLEHQEKACFEKLTQACQKLTQLRRQAAANLESRLIAELKPLAMEKVQFQVEIVPTFPTAVGADKITFMFSPNPGEPLQPLTEIASGGEMSRFLLALKACFSQSDAAETLVFDEIDVGVSGRVAQAIAEKLHQLSQSNQVLCVTHQPLVAAMADRHFRVDKQTITQGKGKKANNGNTEQRTVVRVTNLEDLTTRREELAQLAGGKSASDAIAFAESLLLQAANHRRQEQS</sequence>
<feature type="domain" description="RecF/RecN/SMC N-terminal" evidence="11">
    <location>
        <begin position="5"/>
        <end position="514"/>
    </location>
</feature>
<evidence type="ECO:0000256" key="2">
    <source>
        <dbReference type="ARBA" id="ARBA00009441"/>
    </source>
</evidence>
<evidence type="ECO:0000256" key="6">
    <source>
        <dbReference type="ARBA" id="ARBA00022840"/>
    </source>
</evidence>
<dbReference type="GO" id="GO:0006281">
    <property type="term" value="P:DNA repair"/>
    <property type="evidence" value="ECO:0007669"/>
    <property type="project" value="UniProtKB-KW"/>
</dbReference>
<dbReference type="GO" id="GO:0043590">
    <property type="term" value="C:bacterial nucleoid"/>
    <property type="evidence" value="ECO:0007669"/>
    <property type="project" value="TreeGrafter"/>
</dbReference>
<proteinExistence type="inferred from homology"/>
<dbReference type="EMBL" id="LXQD01000329">
    <property type="protein sequence ID" value="RCJ21593.1"/>
    <property type="molecule type" value="Genomic_DNA"/>
</dbReference>
<evidence type="ECO:0000256" key="4">
    <source>
        <dbReference type="ARBA" id="ARBA00022741"/>
    </source>
</evidence>
<dbReference type="GO" id="GO:0006310">
    <property type="term" value="P:DNA recombination"/>
    <property type="evidence" value="ECO:0007669"/>
    <property type="project" value="InterPro"/>
</dbReference>
<comment type="function">
    <text evidence="1 9">May be involved in recombinational repair of damaged DNA.</text>
</comment>
<dbReference type="PANTHER" id="PTHR11059:SF0">
    <property type="entry name" value="DNA REPAIR PROTEIN RECN"/>
    <property type="match status" value="1"/>
</dbReference>
<evidence type="ECO:0000256" key="5">
    <source>
        <dbReference type="ARBA" id="ARBA00022763"/>
    </source>
</evidence>
<comment type="caution">
    <text evidence="12">The sequence shown here is derived from an EMBL/GenBank/DDBJ whole genome shotgun (WGS) entry which is preliminary data.</text>
</comment>
<evidence type="ECO:0000256" key="3">
    <source>
        <dbReference type="ARBA" id="ARBA00021315"/>
    </source>
</evidence>
<dbReference type="InterPro" id="IPR004604">
    <property type="entry name" value="DNA_recomb/repair_RecN"/>
</dbReference>
<evidence type="ECO:0000256" key="9">
    <source>
        <dbReference type="PIRNR" id="PIRNR003128"/>
    </source>
</evidence>
<organism evidence="12 13">
    <name type="scientific">Nostoc minutum NIES-26</name>
    <dbReference type="NCBI Taxonomy" id="1844469"/>
    <lineage>
        <taxon>Bacteria</taxon>
        <taxon>Bacillati</taxon>
        <taxon>Cyanobacteriota</taxon>
        <taxon>Cyanophyceae</taxon>
        <taxon>Nostocales</taxon>
        <taxon>Nostocaceae</taxon>
        <taxon>Nostoc</taxon>
    </lineage>
</organism>
<evidence type="ECO:0000313" key="12">
    <source>
        <dbReference type="EMBL" id="RCJ21593.1"/>
    </source>
</evidence>
<evidence type="ECO:0000256" key="7">
    <source>
        <dbReference type="ARBA" id="ARBA00023204"/>
    </source>
</evidence>
<comment type="similarity">
    <text evidence="2 9">Belongs to the RecN family.</text>
</comment>
<keyword evidence="7 9" id="KW-0234">DNA repair</keyword>
<gene>
    <name evidence="12" type="ORF">A6770_30275</name>
</gene>
<dbReference type="GO" id="GO:0009432">
    <property type="term" value="P:SOS response"/>
    <property type="evidence" value="ECO:0007669"/>
    <property type="project" value="TreeGrafter"/>
</dbReference>
<evidence type="ECO:0000259" key="11">
    <source>
        <dbReference type="Pfam" id="PF02463"/>
    </source>
</evidence>
<keyword evidence="13" id="KW-1185">Reference proteome</keyword>
<dbReference type="InterPro" id="IPR003395">
    <property type="entry name" value="RecF/RecN/SMC_N"/>
</dbReference>
<dbReference type="SUPFAM" id="SSF52540">
    <property type="entry name" value="P-loop containing nucleoside triphosphate hydrolases"/>
    <property type="match status" value="1"/>
</dbReference>
<dbReference type="Pfam" id="PF02463">
    <property type="entry name" value="SMC_N"/>
    <property type="match status" value="1"/>
</dbReference>
<dbReference type="NCBIfam" id="TIGR00634">
    <property type="entry name" value="recN"/>
    <property type="match status" value="1"/>
</dbReference>
<feature type="coiled-coil region" evidence="10">
    <location>
        <begin position="299"/>
        <end position="382"/>
    </location>
</feature>
<evidence type="ECO:0000256" key="10">
    <source>
        <dbReference type="SAM" id="Coils"/>
    </source>
</evidence>
<keyword evidence="4" id="KW-0547">Nucleotide-binding</keyword>
<dbReference type="InterPro" id="IPR027417">
    <property type="entry name" value="P-loop_NTPase"/>
</dbReference>
<evidence type="ECO:0000256" key="1">
    <source>
        <dbReference type="ARBA" id="ARBA00003618"/>
    </source>
</evidence>
<keyword evidence="6" id="KW-0067">ATP-binding</keyword>
<dbReference type="PANTHER" id="PTHR11059">
    <property type="entry name" value="DNA REPAIR PROTEIN RECN"/>
    <property type="match status" value="1"/>
</dbReference>
<dbReference type="AlphaFoldDB" id="A0A367QE67"/>
<accession>A0A367QE67</accession>
<protein>
    <recommendedName>
        <fullName evidence="3 9">DNA repair protein RecN</fullName>
    </recommendedName>
    <alternativeName>
        <fullName evidence="8 9">Recombination protein N</fullName>
    </alternativeName>
</protein>
<dbReference type="CDD" id="cd03241">
    <property type="entry name" value="ABC_RecN"/>
    <property type="match status" value="2"/>
</dbReference>
<evidence type="ECO:0000256" key="8">
    <source>
        <dbReference type="ARBA" id="ARBA00033408"/>
    </source>
</evidence>
<dbReference type="FunFam" id="3.40.50.300:FF:000356">
    <property type="entry name" value="DNA repair protein RecN"/>
    <property type="match status" value="1"/>
</dbReference>
<dbReference type="Proteomes" id="UP000252107">
    <property type="component" value="Unassembled WGS sequence"/>
</dbReference>
<dbReference type="PIRSF" id="PIRSF003128">
    <property type="entry name" value="RecN"/>
    <property type="match status" value="1"/>
</dbReference>
<keyword evidence="5 9" id="KW-0227">DNA damage</keyword>